<feature type="domain" description="Cadherin" evidence="19">
    <location>
        <begin position="1788"/>
        <end position="1901"/>
    </location>
</feature>
<keyword evidence="10 16" id="KW-0472">Membrane</keyword>
<feature type="domain" description="Cadherin" evidence="19">
    <location>
        <begin position="2105"/>
        <end position="2205"/>
    </location>
</feature>
<comment type="subcellular location">
    <subcellularLocation>
        <location evidence="1">Cell membrane</location>
        <topology evidence="1">Single-pass type I membrane protein</topology>
    </subcellularLocation>
</comment>
<dbReference type="CDD" id="cd11304">
    <property type="entry name" value="Cadherin_repeat"/>
    <property type="match status" value="33"/>
</dbReference>
<dbReference type="FunFam" id="2.60.40.60:FF:000024">
    <property type="entry name" value="FAT atypical cadherin 3"/>
    <property type="match status" value="1"/>
</dbReference>
<dbReference type="PANTHER" id="PTHR24026">
    <property type="entry name" value="FAT ATYPICAL CADHERIN-RELATED"/>
    <property type="match status" value="1"/>
</dbReference>
<dbReference type="GO" id="GO:0005509">
    <property type="term" value="F:calcium ion binding"/>
    <property type="evidence" value="ECO:0007669"/>
    <property type="project" value="UniProtKB-UniRule"/>
</dbReference>
<evidence type="ECO:0000256" key="16">
    <source>
        <dbReference type="SAM" id="Phobius"/>
    </source>
</evidence>
<feature type="domain" description="Cadherin" evidence="19">
    <location>
        <begin position="603"/>
        <end position="686"/>
    </location>
</feature>
<dbReference type="FunFam" id="2.60.40.60:FF:000037">
    <property type="entry name" value="FAT atypical cadherin 1"/>
    <property type="match status" value="1"/>
</dbReference>
<dbReference type="Pfam" id="PF02210">
    <property type="entry name" value="Laminin_G_2"/>
    <property type="match status" value="1"/>
</dbReference>
<dbReference type="PROSITE" id="PS00232">
    <property type="entry name" value="CADHERIN_1"/>
    <property type="match status" value="12"/>
</dbReference>
<feature type="disulfide bond" evidence="14">
    <location>
        <begin position="4205"/>
        <end position="4214"/>
    </location>
</feature>
<dbReference type="FunFam" id="2.60.40.60:FF:000021">
    <property type="entry name" value="FAT atypical cadherin 1"/>
    <property type="match status" value="2"/>
</dbReference>
<feature type="region of interest" description="Disordered" evidence="15">
    <location>
        <begin position="4517"/>
        <end position="4577"/>
    </location>
</feature>
<feature type="domain" description="Cadherin" evidence="19">
    <location>
        <begin position="3464"/>
        <end position="3569"/>
    </location>
</feature>
<dbReference type="PRINTS" id="PR00205">
    <property type="entry name" value="CADHERIN"/>
</dbReference>
<dbReference type="PANTHER" id="PTHR24026:SF125">
    <property type="entry name" value="FAT-LIKE CADHERIN-RELATED TUMOR SUPPRESSOR HOMOLOG"/>
    <property type="match status" value="1"/>
</dbReference>
<evidence type="ECO:0000256" key="4">
    <source>
        <dbReference type="ARBA" id="ARBA00022692"/>
    </source>
</evidence>
<evidence type="ECO:0000256" key="3">
    <source>
        <dbReference type="ARBA" id="ARBA00022536"/>
    </source>
</evidence>
<feature type="domain" description="Cadherin" evidence="19">
    <location>
        <begin position="1902"/>
        <end position="2006"/>
    </location>
</feature>
<feature type="region of interest" description="Disordered" evidence="15">
    <location>
        <begin position="4434"/>
        <end position="4458"/>
    </location>
</feature>
<feature type="domain" description="Cadherin" evidence="19">
    <location>
        <begin position="2946"/>
        <end position="3045"/>
    </location>
</feature>
<evidence type="ECO:0000256" key="9">
    <source>
        <dbReference type="ARBA" id="ARBA00022989"/>
    </source>
</evidence>
<dbReference type="GO" id="GO:0050839">
    <property type="term" value="F:cell adhesion molecule binding"/>
    <property type="evidence" value="ECO:0007669"/>
    <property type="project" value="UniProtKB-ARBA"/>
</dbReference>
<dbReference type="FunFam" id="2.60.40.60:FF:000020">
    <property type="entry name" value="Dachsous cadherin-related 1b"/>
    <property type="match status" value="3"/>
</dbReference>
<keyword evidence="8" id="KW-0130">Cell adhesion</keyword>
<gene>
    <name evidence="20" type="ORF">LARSCL_LOCUS19292</name>
</gene>
<evidence type="ECO:0000313" key="20">
    <source>
        <dbReference type="EMBL" id="CAL1295479.1"/>
    </source>
</evidence>
<feature type="domain" description="Cadherin" evidence="19">
    <location>
        <begin position="490"/>
        <end position="595"/>
    </location>
</feature>
<feature type="domain" description="Cadherin" evidence="19">
    <location>
        <begin position="853"/>
        <end position="957"/>
    </location>
</feature>
<dbReference type="GO" id="GO:0048513">
    <property type="term" value="P:animal organ development"/>
    <property type="evidence" value="ECO:0007669"/>
    <property type="project" value="UniProtKB-ARBA"/>
</dbReference>
<dbReference type="InterPro" id="IPR020894">
    <property type="entry name" value="Cadherin_CS"/>
</dbReference>
<feature type="domain" description="Cadherin" evidence="19">
    <location>
        <begin position="1167"/>
        <end position="1272"/>
    </location>
</feature>
<feature type="compositionally biased region" description="Low complexity" evidence="15">
    <location>
        <begin position="4527"/>
        <end position="4538"/>
    </location>
</feature>
<dbReference type="FunFam" id="2.60.40.60:FF:000041">
    <property type="entry name" value="FAT atypical cadherin 1"/>
    <property type="match status" value="1"/>
</dbReference>
<name>A0AAV2BHS1_9ARAC</name>
<evidence type="ECO:0000256" key="10">
    <source>
        <dbReference type="ARBA" id="ARBA00023136"/>
    </source>
</evidence>
<dbReference type="SUPFAM" id="SSF49313">
    <property type="entry name" value="Cadherin-like"/>
    <property type="match status" value="34"/>
</dbReference>
<feature type="domain" description="Cadherin" evidence="19">
    <location>
        <begin position="1585"/>
        <end position="1689"/>
    </location>
</feature>
<dbReference type="SMART" id="SM00181">
    <property type="entry name" value="EGF"/>
    <property type="match status" value="6"/>
</dbReference>
<evidence type="ECO:0000256" key="11">
    <source>
        <dbReference type="ARBA" id="ARBA00023157"/>
    </source>
</evidence>
<feature type="domain" description="Cadherin" evidence="19">
    <location>
        <begin position="2419"/>
        <end position="2520"/>
    </location>
</feature>
<evidence type="ECO:0000256" key="6">
    <source>
        <dbReference type="ARBA" id="ARBA00022737"/>
    </source>
</evidence>
<dbReference type="SMART" id="SM00179">
    <property type="entry name" value="EGF_CA"/>
    <property type="match status" value="4"/>
</dbReference>
<evidence type="ECO:0000256" key="5">
    <source>
        <dbReference type="ARBA" id="ARBA00022729"/>
    </source>
</evidence>
<feature type="disulfide bond" evidence="14">
    <location>
        <begin position="3855"/>
        <end position="3864"/>
    </location>
</feature>
<dbReference type="InterPro" id="IPR013320">
    <property type="entry name" value="ConA-like_dom_sf"/>
</dbReference>
<evidence type="ECO:0000259" key="18">
    <source>
        <dbReference type="PROSITE" id="PS50026"/>
    </source>
</evidence>
<feature type="domain" description="Cadherin" evidence="19">
    <location>
        <begin position="964"/>
        <end position="1061"/>
    </location>
</feature>
<dbReference type="FunFam" id="2.60.40.60:FF:000053">
    <property type="entry name" value="FAT atypical cadherin 3"/>
    <property type="match status" value="1"/>
</dbReference>
<dbReference type="InterPro" id="IPR013032">
    <property type="entry name" value="EGF-like_CS"/>
</dbReference>
<dbReference type="SUPFAM" id="SSF57196">
    <property type="entry name" value="EGF/Laminin"/>
    <property type="match status" value="4"/>
</dbReference>
<proteinExistence type="predicted"/>
<dbReference type="GO" id="GO:0008104">
    <property type="term" value="P:intracellular protein localization"/>
    <property type="evidence" value="ECO:0007669"/>
    <property type="project" value="UniProtKB-ARBA"/>
</dbReference>
<dbReference type="FunFam" id="2.60.40.60:FF:000061">
    <property type="entry name" value="FAT atypical cadherin 3"/>
    <property type="match status" value="1"/>
</dbReference>
<evidence type="ECO:0000256" key="8">
    <source>
        <dbReference type="ARBA" id="ARBA00022889"/>
    </source>
</evidence>
<feature type="domain" description="Cadherin" evidence="19">
    <location>
        <begin position="3254"/>
        <end position="3358"/>
    </location>
</feature>
<evidence type="ECO:0000256" key="7">
    <source>
        <dbReference type="ARBA" id="ARBA00022837"/>
    </source>
</evidence>
<dbReference type="FunFam" id="2.60.40.60:FF:000005">
    <property type="entry name" value="Protocadherin 9"/>
    <property type="match status" value="1"/>
</dbReference>
<evidence type="ECO:0000313" key="21">
    <source>
        <dbReference type="Proteomes" id="UP001497382"/>
    </source>
</evidence>
<dbReference type="Pfam" id="PF12661">
    <property type="entry name" value="hEGF"/>
    <property type="match status" value="1"/>
</dbReference>
<feature type="region of interest" description="Disordered" evidence="15">
    <location>
        <begin position="4479"/>
        <end position="4503"/>
    </location>
</feature>
<dbReference type="FunFam" id="2.60.40.60:FF:000032">
    <property type="entry name" value="FAT atypical cadherin 1"/>
    <property type="match status" value="1"/>
</dbReference>
<dbReference type="InterPro" id="IPR000152">
    <property type="entry name" value="EGF-type_Asp/Asn_hydroxyl_site"/>
</dbReference>
<feature type="domain" description="Cadherin" evidence="19">
    <location>
        <begin position="2733"/>
        <end position="2838"/>
    </location>
</feature>
<keyword evidence="9 16" id="KW-1133">Transmembrane helix</keyword>
<keyword evidence="2" id="KW-1003">Cell membrane</keyword>
<feature type="domain" description="Cadherin" evidence="19">
    <location>
        <begin position="1062"/>
        <end position="1171"/>
    </location>
</feature>
<dbReference type="GO" id="GO:0030855">
    <property type="term" value="P:epithelial cell differentiation"/>
    <property type="evidence" value="ECO:0007669"/>
    <property type="project" value="UniProtKB-ARBA"/>
</dbReference>
<dbReference type="PROSITE" id="PS01187">
    <property type="entry name" value="EGF_CA"/>
    <property type="match status" value="1"/>
</dbReference>
<dbReference type="FunFam" id="2.60.40.60:FF:000080">
    <property type="entry name" value="FAT atypical cadherin 1"/>
    <property type="match status" value="1"/>
</dbReference>
<dbReference type="InterPro" id="IPR001881">
    <property type="entry name" value="EGF-like_Ca-bd_dom"/>
</dbReference>
<feature type="domain" description="EGF-like" evidence="18">
    <location>
        <begin position="4142"/>
        <end position="4177"/>
    </location>
</feature>
<feature type="domain" description="Cadherin" evidence="19">
    <location>
        <begin position="383"/>
        <end position="489"/>
    </location>
</feature>
<feature type="domain" description="Cadherin" evidence="19">
    <location>
        <begin position="3150"/>
        <end position="3253"/>
    </location>
</feature>
<keyword evidence="6" id="KW-0677">Repeat</keyword>
<dbReference type="PROSITE" id="PS00010">
    <property type="entry name" value="ASX_HYDROXYL"/>
    <property type="match status" value="2"/>
</dbReference>
<feature type="region of interest" description="Disordered" evidence="15">
    <location>
        <begin position="4362"/>
        <end position="4387"/>
    </location>
</feature>
<reference evidence="20 21" key="1">
    <citation type="submission" date="2024-04" db="EMBL/GenBank/DDBJ databases">
        <authorList>
            <person name="Rising A."/>
            <person name="Reimegard J."/>
            <person name="Sonavane S."/>
            <person name="Akerstrom W."/>
            <person name="Nylinder S."/>
            <person name="Hedman E."/>
            <person name="Kallberg Y."/>
        </authorList>
    </citation>
    <scope>NUCLEOTIDE SEQUENCE [LARGE SCALE GENOMIC DNA]</scope>
</reference>
<feature type="domain" description="Cadherin" evidence="19">
    <location>
        <begin position="2839"/>
        <end position="2945"/>
    </location>
</feature>
<keyword evidence="5" id="KW-0732">Signal</keyword>
<feature type="disulfide bond" evidence="14">
    <location>
        <begin position="4093"/>
        <end position="4102"/>
    </location>
</feature>
<dbReference type="PROSITE" id="PS50025">
    <property type="entry name" value="LAM_G_DOMAIN"/>
    <property type="match status" value="1"/>
</dbReference>
<feature type="transmembrane region" description="Helical" evidence="16">
    <location>
        <begin position="4235"/>
        <end position="4256"/>
    </location>
</feature>
<feature type="domain" description="Cadherin" evidence="19">
    <location>
        <begin position="747"/>
        <end position="852"/>
    </location>
</feature>
<sequence length="4638" mass="511657">MGLLRRGPFERTSSFTLPYVFSVLLVSVLLVELEFAVGELTLDFTRSEYNATVPENSVGKTYVTPTEKMGIFISDPSLLVRYKIVSGDPGKMFKAESRTVGDFCFLSLRTRTEEQAVLNREYQDYYAIGVKAMVTSLYRRSVKLKAHTIVHVRILDTNDLNPFFDKLDYSITVPEDFPLHKNVLRVTATDPDVGVNGDIYYSLPEPSLQFAIHPTRGFITLTRPLDYQKESVHKFTVVAEDRGPKFRVAGSMAFRSTANVQIKVTPVNLHAPEIQVRQLPSILEHSDPDIYAIVRVTDADKGVHGEIDGLGIVKGDAEGYFKVSPGKTANEFEIGVADPTRDLAAGSYALVLQATDRGTPPKTTSKTVHLKVSEASHPIPKFSQSDYDVEIEEVAPIGYPLVRLMASVDKGKNPLLYTIEIGNDEGMFAVDQRTGVLRTSKMLDRERRAYYSLTVSAVDSGRRGGPHLRKGTAIVNIRVIDNNDNDPVFNTSSMIVVFDENRSQSSIVCTVHATDADAGDNGYVTYSLANLHPVPFNIDHFTGEISTTEVLDYETMRREYILRVRASDWGSPYRRQAEMTVHVQLRDINDHRPLFERVDCVGQVLDSVPLDTPIVTLSALDFDAGSTVRYLMVPADDDPCFGLNEEKGVLKVTCDLSKQTKSDWILNVSATDSQHFADVMTVNLKVVSKMAGRNKDGVAIDCRKLDVTDRYMELLRLGNIQNKAIEGKEDVVPKRYGDNRHSPEFLSTIPTEVWINESASVGSEVVAMRARDRDHGYSGLVVYVVNYNNEGDDCFKVDLYTGRLLVDSELDRERTSRYVLNVTAFDLGRPQRSASMQIIVNVRDINDNPPTFEKSSYHFVIPENVENGTSVIRLRATDIDEGENARLTYTLEGPAWDRFHVDKDSGLLTVVGALDREVTENYALRVWARDGSLDRPQMSSTVIFIRLEDVNDNPPLFGLTQFWVKVREDLPIGTVVMVMSARDPDTGDGGRVAYEMLEGGTFSVDPLTGVVRLARTLDFEQKQLYNVTIIARDQGDPPLSSVAYLLVEVEDVNENLHPPKFPDMVASGSVRENKPEGTLVMQVTAVDADPPGIDSTVTYSIRDGDGVGIFSIDDQGNIRTRAVLDRETSLRYWLTVIAQDRGAVPLTSRLDIYIEVEDENDNIPLTFEPVYYPNIPENSPEGTTVVKMEAFDLDVNPDQRISYHITAGDPQGYFALDSATGLITTTAILLDREDQPEHVLEVTVSDNGDPALTSSTRIVVKVLDVNDHAPSFFQRLQRCYIPQMSKQGPTLCQVLASDEDSGPNGDISYVLSEGSSAHLYRIHPKTGVIYSQGPLRGGQQYELLVTASDGGKPSLSSNSRVILEVVSVPEISKHPPVIQPIETQTIVVSESEHVGNLVAMMQAEDPDGDSIWFSISGGNVGDMFMIQSKGGAVLLARKLKWEVHPFYNLTISVTDGVYTVSTYLCVKVMSINNYMPEFLEHTYKVEIAENSPVDTEILKLEAFDRDQDKRLLYTIHNSASPYSISKFRLDSRTGILSIAQPLDHETAQRHILTVAVMDSGTPSKRCFTRLEVVVYDHNDHAPQFLTNMFEGQVFETAAAGTSVLQVIAVDRDKGKNAQLSYSIVSGNVGRAFSIDPTLGIIQVSQKLDRNAMSEYFLSVRATDHGDAPLNGSVNVHIIITVADNAPPKFDKSEYVVELFENGRSEIKVVGVSATCRSSVYYEIVDGNKDDSFTINPTSGVILTTKSLDYEANTFYNLTVRATNMVGTTAETMVLVHVLDRNDNHPYFLETEMFGLISEAVDADSIVLDQSNLPLVVAAADKDSELNAVLFYKIVEKTANLYFRIDSSTGAISTSQVLDHEKFSNYTFTVQVTDMGKPRLSATIPATVTIFISDINDCPPQFEHPSYAATVLLPTHQGVVITSVKATDPDTVATTSIKYNIVSGNYGEKFAINENTGEITVKNPDEMNEEYQLVVSASDSEYEASAKVSIKVKESRASTLRFNKPKYSAKVEENSAKVVTVAVITVVGTALNEHLTFKILNPSDMFEIGSTSGVIRTKGIPFDRELQSFYTLVIEVKSELTTPVQVAHILVEITVTDVNDNPPIFVNLPYYSVVPMEAQKGYIVRKVHAIDLDLGKNSEVHYELVEGDNKTFKVDPKSGEIILLKPVGSQNLDHEITIAAIDGGHPPLRSTVEVPIRLINRDMPVFPKQYYNISVAESLHSKSAVLTVLADSPEGRQLIYSIVEGNTHEDFGVNFTTDPGNSNGPCIIYVVEELDYETTQEYHLTIRATDSVSGAYADVAVYINIEDVNDNPPVFEKSFYSASISEAVPFGTSILRVNATDKDSGNNQRVQYFIIGNATTFFHVESTEGIVFIKQSLDRERQDVHDFLLMATDSGSPALSATTTVHIDVIDMNDNPPKFEQYEYVCMISESAQRGQFVTRVVASDPDESDQAKLIYSIVGGNEQQAFAINSVTGIVTLSNLHQFSNQSMYVLNVSVTDGVYSGYAKLKVNILGENNNSPIFTRTVYEVAVRENLPPGSPVITVKAADVDRGEYGKITYSIESQVYNKIFMIDPETGVLYARISFDREKHRLYEVPIAAFDGGGRPGYSTVRISVTNENDNAPLFAVSEYRAYVYENTTMGTTVLQVHAVDEDDDIHSTSIEYSIYSNNASTITDLFGISKDLGEIYLKKSVSQLVNQAFQFFVRARDRGTPPQENEVPVNVIVVPSNVVLPKFEQQHYEFFISEKSPIGTVVSTLNASSSEPIHYGFVPAPMDSKMELHQSVFSISDGGKIVLNSALDRESTASYHLVVKSETSLKPPLIAYCDITINIMDENDNRPIFESNPYVMSLAENIGKGTSILKVVAKDADSGSNSEVVYSFGADVGNAANVFRLDPSTGWISTLSLLDYETLSWYNFSVIARDKGHPQLSSSTTVMLRIQDYNDNPSEFEREHYDAAIYEHAVPGTVIVTLEIKDADFEPSKNDFYITKGNQLGQFQVRENGEIFVNKPLDRETIASYLLEVLVTDGLFVSKTEVAIDVLDTNDNPPVCLKAKYVEKISEAIPPYSYILTVEATDADDGKNALQIFMLKGTGASDFVIDSATGIIKSVKNLDREKQSRYKLKAHVQDRNHPEWECISSIDIHLEDVNDNVPQFTQPIFIVAVAEDVPVGSLISKVHAVDKDLGGSRKISYSFLNNHLGQFEIDPKTGIVRLRRSLDRETESEYNLTVQATDHGVPSLSSTVMLSITVLDVNDNPPEFTNKIVYATISESVPIGSEISSVHATSEDIGVNAEITYSIIGGDEQGVFEISPTSGQIKLLKPLDYEAVRDFFLTVQAVDGGSPPLSNQAVVNITVTDSNDNAPIFSQSSYRAIVREDATISSQVIQVLANDADSPPNAQLSFSIMSGDDDKHFTMDSSSGVIKVGKALDREMVPNYVLQVMCSDNGIPQLSSSAFVNIEVSDVNDNAPMFSQSNYTVIIQEGRPLGYTVLKFTIIDADAPPNTGPFALEILSGNEDSAFRLVQQDASLRTATKFNHKKKDKYELQLRVSDNGSPSLYSDATVTALIIEESQYPPVVSSLEVVINSFRDEFPGGVMGRIHASDGDPYDKLYYEVVSPYKDLFSVDREDGTLVALPGLDVGSYNVNVSVTDGKFTSYGVILVEVNMVTEDAVKNSVGMRLKGITPEDFIISHRKNFLHGLRSALNVRTKDIDILSIQPAEAVMEKQKRDTNRDLDVLFAVRKSPHVYYPAKQLLNKIKEKQTLFETASSLKVVKIIKDRCTSDRCIHGECVDRIVLDETYVVSITTETLGYVSPQHVRKLECVCKSGYGGNRCDVVINECARNPCSSHHVCFPHPSDLGYICQCPPGKTGPLCDRDKTKICRGSTCYEEKNPISYNGKSYARYSLTNPFERHLSIAVSVRTVQATGNLMYAAGIRDYSILEIVNGYVQYRFDCGSGEGLVRVEHPQVNDGLWHDVCVERRGNAAEVIVDKIHRISGNAPGVHDILNLDGNDIYFGAEVRHHPAVFGYEDIRMGFVGCMDDIRIDGVSLPLHVAGGNNVVTLRRFANVQFQCAVLFDPGVCGSQPCANGGVCNATGNSYTCQCLARFLGSRCEIDTNPCASNPCLNGATCHNVNNTFRCDCLEGLSGKRCGYGRYCNPNPCHNGGVCEEGTYGPLCKCRGFYGDICQYDVNECQANPCANGATCHNVPGSFHCQCPLNVTGSLCSELLYTNSITSTRWNTTVEEIIGITVVVIFIMLLAVILACCWRIRHKRRQRRPSLQLSDEPGANDFMLKNTIIEKDNVKRVSKISNLDATFTTPPLPPRPASYTPSTQESLSVLAKFDTVRSYGSAAEDLEDNSLRYGGQLFQNISTHKSSHVSVPPSLTPPPPSSSDSDSLLKAGWETDLNSSKEKIYEDKIQNNLNPVVVNLPDELDKHQKLSAVTPYDSVVDSSGSENNLDNKPVTPPLPVRDVSVQGYLWDISDWASPDQSVNNNFIDESPTEGQDSSSVQSTDSNSFVSQIEMMPDKCGDASSKVEQNISAPISSPSNSKVEGSSKLNNIKSKPGDSPKSQFLKKDSSPPLCYDNRGSKWAECPEDEVYTYGFPKGGGRGFRKALESGDYGAVNKDSENLFLDGVDSDNASVSDVSLKV</sequence>
<evidence type="ECO:0000259" key="19">
    <source>
        <dbReference type="PROSITE" id="PS50268"/>
    </source>
</evidence>
<feature type="domain" description="Cadherin" evidence="19">
    <location>
        <begin position="1273"/>
        <end position="1378"/>
    </location>
</feature>
<dbReference type="SMART" id="SM00112">
    <property type="entry name" value="CA"/>
    <property type="match status" value="34"/>
</dbReference>
<keyword evidence="12" id="KW-0325">Glycoprotein</keyword>
<dbReference type="FunFam" id="2.60.40.60:FF:000039">
    <property type="entry name" value="FAT atypical cadherin 3"/>
    <property type="match status" value="1"/>
</dbReference>
<feature type="domain" description="Cadherin" evidence="19">
    <location>
        <begin position="3584"/>
        <end position="3679"/>
    </location>
</feature>
<feature type="compositionally biased region" description="Low complexity" evidence="15">
    <location>
        <begin position="4493"/>
        <end position="4503"/>
    </location>
</feature>
<dbReference type="FunFam" id="2.60.40.60:FF:000084">
    <property type="entry name" value="FAT atypical cadherin 3"/>
    <property type="match status" value="1"/>
</dbReference>
<dbReference type="Gene3D" id="2.60.40.60">
    <property type="entry name" value="Cadherins"/>
    <property type="match status" value="34"/>
</dbReference>
<dbReference type="FunFam" id="2.60.40.60:FF:000015">
    <property type="entry name" value="FAT atypical cadherin 1"/>
    <property type="match status" value="2"/>
</dbReference>
<dbReference type="SMART" id="SM00282">
    <property type="entry name" value="LamG"/>
    <property type="match status" value="1"/>
</dbReference>
<evidence type="ECO:0000259" key="17">
    <source>
        <dbReference type="PROSITE" id="PS50025"/>
    </source>
</evidence>
<keyword evidence="4 16" id="KW-0812">Transmembrane</keyword>
<dbReference type="GO" id="GO:0048589">
    <property type="term" value="P:developmental growth"/>
    <property type="evidence" value="ECO:0007669"/>
    <property type="project" value="UniProtKB-ARBA"/>
</dbReference>
<dbReference type="FunFam" id="2.60.40.60:FF:000064">
    <property type="entry name" value="FAT atypical cadherin 1"/>
    <property type="match status" value="1"/>
</dbReference>
<protein>
    <submittedName>
        <fullName evidence="20">Uncharacterized protein</fullName>
    </submittedName>
</protein>
<dbReference type="Pfam" id="PF00008">
    <property type="entry name" value="EGF"/>
    <property type="match status" value="2"/>
</dbReference>
<dbReference type="PROSITE" id="PS50026">
    <property type="entry name" value="EGF_3"/>
    <property type="match status" value="5"/>
</dbReference>
<evidence type="ECO:0000256" key="15">
    <source>
        <dbReference type="SAM" id="MobiDB-lite"/>
    </source>
</evidence>
<dbReference type="FunFam" id="2.10.25.10:FF:000095">
    <property type="entry name" value="Notch, isoform B"/>
    <property type="match status" value="1"/>
</dbReference>
<feature type="domain" description="EGF-like" evidence="18">
    <location>
        <begin position="4067"/>
        <end position="4103"/>
    </location>
</feature>
<dbReference type="FunFam" id="2.60.40.60:FF:000033">
    <property type="entry name" value="FAT atypical cadherin 1"/>
    <property type="match status" value="1"/>
</dbReference>
<dbReference type="FunFam" id="2.60.40.60:FF:000059">
    <property type="entry name" value="FAT atypical cadherin 3"/>
    <property type="match status" value="1"/>
</dbReference>
<feature type="domain" description="Cadherin" evidence="19">
    <location>
        <begin position="3046"/>
        <end position="3149"/>
    </location>
</feature>
<feature type="domain" description="Cadherin" evidence="19">
    <location>
        <begin position="2315"/>
        <end position="2418"/>
    </location>
</feature>
<feature type="domain" description="Cadherin" evidence="19">
    <location>
        <begin position="3359"/>
        <end position="3463"/>
    </location>
</feature>
<evidence type="ECO:0000256" key="12">
    <source>
        <dbReference type="ARBA" id="ARBA00023180"/>
    </source>
</evidence>
<dbReference type="CDD" id="cd00110">
    <property type="entry name" value="LamG"/>
    <property type="match status" value="1"/>
</dbReference>
<dbReference type="FunFam" id="2.60.40.60:FF:000013">
    <property type="entry name" value="Cadherin EGF LAG seven-pass G-type receptor"/>
    <property type="match status" value="3"/>
</dbReference>
<dbReference type="GO" id="GO:0007156">
    <property type="term" value="P:homophilic cell adhesion via plasma membrane adhesion molecules"/>
    <property type="evidence" value="ECO:0007669"/>
    <property type="project" value="InterPro"/>
</dbReference>
<dbReference type="InterPro" id="IPR000742">
    <property type="entry name" value="EGF"/>
</dbReference>
<dbReference type="PROSITE" id="PS50268">
    <property type="entry name" value="CADHERIN_2"/>
    <property type="match status" value="34"/>
</dbReference>
<dbReference type="GO" id="GO:0007163">
    <property type="term" value="P:establishment or maintenance of cell polarity"/>
    <property type="evidence" value="ECO:0007669"/>
    <property type="project" value="UniProtKB-ARBA"/>
</dbReference>
<feature type="domain" description="Cadherin" evidence="19">
    <location>
        <begin position="1380"/>
        <end position="1478"/>
    </location>
</feature>
<feature type="domain" description="Cadherin" evidence="19">
    <location>
        <begin position="290"/>
        <end position="382"/>
    </location>
</feature>
<dbReference type="InterPro" id="IPR002126">
    <property type="entry name" value="Cadherin-like_dom"/>
</dbReference>
<dbReference type="SUPFAM" id="SSF49899">
    <property type="entry name" value="Concanavalin A-like lectins/glucanases"/>
    <property type="match status" value="1"/>
</dbReference>
<organism evidence="20 21">
    <name type="scientific">Larinioides sclopetarius</name>
    <dbReference type="NCBI Taxonomy" id="280406"/>
    <lineage>
        <taxon>Eukaryota</taxon>
        <taxon>Metazoa</taxon>
        <taxon>Ecdysozoa</taxon>
        <taxon>Arthropoda</taxon>
        <taxon>Chelicerata</taxon>
        <taxon>Arachnida</taxon>
        <taxon>Araneae</taxon>
        <taxon>Araneomorphae</taxon>
        <taxon>Entelegynae</taxon>
        <taxon>Araneoidea</taxon>
        <taxon>Araneidae</taxon>
        <taxon>Larinioides</taxon>
    </lineage>
</organism>
<feature type="domain" description="Cadherin" evidence="19">
    <location>
        <begin position="1479"/>
        <end position="1584"/>
    </location>
</feature>
<dbReference type="FunFam" id="2.60.40.60:FF:000051">
    <property type="entry name" value="FAT atypical cadherin 1"/>
    <property type="match status" value="1"/>
</dbReference>
<accession>A0AAV2BHS1</accession>
<dbReference type="Gene3D" id="2.60.120.200">
    <property type="match status" value="1"/>
</dbReference>
<comment type="caution">
    <text evidence="14">Lacks conserved residue(s) required for the propagation of feature annotation.</text>
</comment>
<keyword evidence="3 14" id="KW-0245">EGF-like domain</keyword>
<keyword evidence="11 14" id="KW-1015">Disulfide bond</keyword>
<dbReference type="InterPro" id="IPR001791">
    <property type="entry name" value="Laminin_G"/>
</dbReference>
<feature type="domain" description="Cadherin" evidence="19">
    <location>
        <begin position="1690"/>
        <end position="1787"/>
    </location>
</feature>
<keyword evidence="21" id="KW-1185">Reference proteome</keyword>
<dbReference type="Proteomes" id="UP001497382">
    <property type="component" value="Unassembled WGS sequence"/>
</dbReference>
<feature type="domain" description="EGF-like" evidence="18">
    <location>
        <begin position="4179"/>
        <end position="4215"/>
    </location>
</feature>
<feature type="compositionally biased region" description="Polar residues" evidence="15">
    <location>
        <begin position="4438"/>
        <end position="4448"/>
    </location>
</feature>
<feature type="domain" description="Cadherin" evidence="19">
    <location>
        <begin position="2206"/>
        <end position="2314"/>
    </location>
</feature>
<feature type="compositionally biased region" description="Polar residues" evidence="15">
    <location>
        <begin position="4539"/>
        <end position="4550"/>
    </location>
</feature>
<dbReference type="GO" id="GO:0007424">
    <property type="term" value="P:open tracheal system development"/>
    <property type="evidence" value="ECO:0007669"/>
    <property type="project" value="UniProtKB-ARBA"/>
</dbReference>
<dbReference type="FunFam" id="2.60.40.60:FF:000026">
    <property type="entry name" value="FAT atypical cadherin 1"/>
    <property type="match status" value="2"/>
</dbReference>
<feature type="domain" description="Cadherin" evidence="19">
    <location>
        <begin position="2624"/>
        <end position="2732"/>
    </location>
</feature>
<dbReference type="Pfam" id="PF00028">
    <property type="entry name" value="Cadherin"/>
    <property type="match status" value="29"/>
</dbReference>
<dbReference type="Gene3D" id="2.10.25.10">
    <property type="entry name" value="Laminin"/>
    <property type="match status" value="4"/>
</dbReference>
<evidence type="ECO:0000256" key="1">
    <source>
        <dbReference type="ARBA" id="ARBA00004251"/>
    </source>
</evidence>
<feature type="disulfide bond" evidence="14">
    <location>
        <begin position="4131"/>
        <end position="4140"/>
    </location>
</feature>
<feature type="domain" description="EGF-like" evidence="18">
    <location>
        <begin position="4105"/>
        <end position="4141"/>
    </location>
</feature>
<feature type="domain" description="Cadherin" evidence="19">
    <location>
        <begin position="2002"/>
        <end position="2104"/>
    </location>
</feature>
<dbReference type="GO" id="GO:0001736">
    <property type="term" value="P:establishment of planar polarity"/>
    <property type="evidence" value="ECO:0007669"/>
    <property type="project" value="UniProtKB-ARBA"/>
</dbReference>
<feature type="disulfide bond" evidence="14">
    <location>
        <begin position="3836"/>
        <end position="3853"/>
    </location>
</feature>
<feature type="domain" description="Cadherin" evidence="19">
    <location>
        <begin position="165"/>
        <end position="274"/>
    </location>
</feature>
<evidence type="ECO:0000256" key="14">
    <source>
        <dbReference type="PROSITE-ProRule" id="PRU00076"/>
    </source>
</evidence>
<feature type="domain" description="EGF-like" evidence="18">
    <location>
        <begin position="3827"/>
        <end position="3865"/>
    </location>
</feature>
<evidence type="ECO:0000256" key="13">
    <source>
        <dbReference type="PROSITE-ProRule" id="PRU00043"/>
    </source>
</evidence>
<dbReference type="InterPro" id="IPR015919">
    <property type="entry name" value="Cadherin-like_sf"/>
</dbReference>
<feature type="domain" description="Cadherin" evidence="19">
    <location>
        <begin position="2521"/>
        <end position="2623"/>
    </location>
</feature>
<keyword evidence="7 13" id="KW-0106">Calcium</keyword>
<dbReference type="PROSITE" id="PS00022">
    <property type="entry name" value="EGF_1"/>
    <property type="match status" value="4"/>
</dbReference>
<dbReference type="EMBL" id="CAXIEN010000371">
    <property type="protein sequence ID" value="CAL1295479.1"/>
    <property type="molecule type" value="Genomic_DNA"/>
</dbReference>
<evidence type="ECO:0000256" key="2">
    <source>
        <dbReference type="ARBA" id="ARBA00022475"/>
    </source>
</evidence>
<feature type="domain" description="Laminin G" evidence="17">
    <location>
        <begin position="3881"/>
        <end position="4062"/>
    </location>
</feature>
<comment type="caution">
    <text evidence="20">The sequence shown here is derived from an EMBL/GenBank/DDBJ whole genome shotgun (WGS) entry which is preliminary data.</text>
</comment>
<dbReference type="InterPro" id="IPR018097">
    <property type="entry name" value="EGF_Ca-bd_CS"/>
</dbReference>
<dbReference type="GO" id="GO:0005886">
    <property type="term" value="C:plasma membrane"/>
    <property type="evidence" value="ECO:0007669"/>
    <property type="project" value="UniProtKB-SubCell"/>
</dbReference>
<dbReference type="CDD" id="cd00054">
    <property type="entry name" value="EGF_CA"/>
    <property type="match status" value="5"/>
</dbReference>
<feature type="domain" description="Cadherin" evidence="19">
    <location>
        <begin position="45"/>
        <end position="164"/>
    </location>
</feature>
<dbReference type="FunFam" id="2.10.25.10:FF:000125">
    <property type="entry name" value="Neurogenic locus notch protein-like"/>
    <property type="match status" value="1"/>
</dbReference>